<dbReference type="InterPro" id="IPR026954">
    <property type="entry name" value="PknH-like_Extracell"/>
</dbReference>
<keyword evidence="2" id="KW-0732">Signal</keyword>
<dbReference type="AlphaFoldDB" id="A0A6G9YE84"/>
<accession>A0A6G9YE84</accession>
<feature type="signal peptide" evidence="2">
    <location>
        <begin position="1"/>
        <end position="23"/>
    </location>
</feature>
<dbReference type="PROSITE" id="PS51257">
    <property type="entry name" value="PROKAR_LIPOPROTEIN"/>
    <property type="match status" value="1"/>
</dbReference>
<dbReference type="Gene3D" id="3.40.1000.70">
    <property type="entry name" value="PknH-like extracellular domain"/>
    <property type="match status" value="1"/>
</dbReference>
<evidence type="ECO:0000313" key="4">
    <source>
        <dbReference type="EMBL" id="QIS11313.1"/>
    </source>
</evidence>
<name>A0A6G9YE84_9NOCA</name>
<protein>
    <recommendedName>
        <fullName evidence="3">PknH-like extracellular domain-containing protein</fullName>
    </recommendedName>
</protein>
<dbReference type="InterPro" id="IPR038232">
    <property type="entry name" value="PknH-like_Extracell_sf"/>
</dbReference>
<reference evidence="4 5" key="1">
    <citation type="journal article" date="2019" name="ACS Chem. Biol.">
        <title>Identification and Mobilization of a Cryptic Antibiotic Biosynthesis Gene Locus from a Human-Pathogenic Nocardia Isolate.</title>
        <authorList>
            <person name="Herisse M."/>
            <person name="Ishida K."/>
            <person name="Porter J.L."/>
            <person name="Howden B."/>
            <person name="Hertweck C."/>
            <person name="Stinear T.P."/>
            <person name="Pidot S.J."/>
        </authorList>
    </citation>
    <scope>NUCLEOTIDE SEQUENCE [LARGE SCALE GENOMIC DNA]</scope>
    <source>
        <strain evidence="4 5">AUSMDU00012717</strain>
    </source>
</reference>
<evidence type="ECO:0000259" key="3">
    <source>
        <dbReference type="Pfam" id="PF14032"/>
    </source>
</evidence>
<feature type="compositionally biased region" description="Low complexity" evidence="1">
    <location>
        <begin position="19"/>
        <end position="41"/>
    </location>
</feature>
<dbReference type="Proteomes" id="UP000503540">
    <property type="component" value="Chromosome"/>
</dbReference>
<dbReference type="EMBL" id="CP046172">
    <property type="protein sequence ID" value="QIS11313.1"/>
    <property type="molecule type" value="Genomic_DNA"/>
</dbReference>
<proteinExistence type="predicted"/>
<feature type="domain" description="PknH-like extracellular" evidence="3">
    <location>
        <begin position="50"/>
        <end position="255"/>
    </location>
</feature>
<keyword evidence="5" id="KW-1185">Reference proteome</keyword>
<gene>
    <name evidence="4" type="ORF">F5544_17185</name>
</gene>
<evidence type="ECO:0000313" key="5">
    <source>
        <dbReference type="Proteomes" id="UP000503540"/>
    </source>
</evidence>
<dbReference type="KEGG" id="nah:F5544_17185"/>
<evidence type="ECO:0000256" key="1">
    <source>
        <dbReference type="SAM" id="MobiDB-lite"/>
    </source>
</evidence>
<sequence length="261" mass="28267">MFRIAFLVAIVAILSGCSSSPVASPPSSNVSSSSTVTPSSSVKRDAALDDRLASFLLDEGEVDALRTGQDLPGFNRDGVREWFSKRTSEPYDTLLPPPDVRIVEPGKCGDAVRQSYNFDIAGWTGFARFRRFGNEGSKYEISQSVAAYPDMSAAKHAYAGIADKVRACGNMSGTVGVNVSGGTPIVGPFSMEMRDNNDTSLRWTYISHRFYEASSPQYSTEVMLAVVNNIVVCTSASRFSDSEHLTTALMQALTQRITSSR</sequence>
<feature type="chain" id="PRO_5026098653" description="PknH-like extracellular domain-containing protein" evidence="2">
    <location>
        <begin position="24"/>
        <end position="261"/>
    </location>
</feature>
<feature type="region of interest" description="Disordered" evidence="1">
    <location>
        <begin position="19"/>
        <end position="42"/>
    </location>
</feature>
<organism evidence="4 5">
    <name type="scientific">Nocardia arthritidis</name>
    <dbReference type="NCBI Taxonomy" id="228602"/>
    <lineage>
        <taxon>Bacteria</taxon>
        <taxon>Bacillati</taxon>
        <taxon>Actinomycetota</taxon>
        <taxon>Actinomycetes</taxon>
        <taxon>Mycobacteriales</taxon>
        <taxon>Nocardiaceae</taxon>
        <taxon>Nocardia</taxon>
    </lineage>
</organism>
<evidence type="ECO:0000256" key="2">
    <source>
        <dbReference type="SAM" id="SignalP"/>
    </source>
</evidence>
<dbReference type="Pfam" id="PF14032">
    <property type="entry name" value="PknH_C"/>
    <property type="match status" value="1"/>
</dbReference>